<evidence type="ECO:0000256" key="3">
    <source>
        <dbReference type="ARBA" id="ARBA00022448"/>
    </source>
</evidence>
<evidence type="ECO:0000256" key="5">
    <source>
        <dbReference type="ARBA" id="ARBA00022692"/>
    </source>
</evidence>
<dbReference type="AlphaFoldDB" id="A0A0P1H4F5"/>
<keyword evidence="3" id="KW-0813">Transport</keyword>
<evidence type="ECO:0000256" key="4">
    <source>
        <dbReference type="ARBA" id="ARBA00022475"/>
    </source>
</evidence>
<comment type="subcellular location">
    <subcellularLocation>
        <location evidence="1 8">Cell membrane</location>
        <topology evidence="1 8">Multi-pass membrane protein</topology>
    </subcellularLocation>
</comment>
<keyword evidence="4 8" id="KW-1003">Cell membrane</keyword>
<protein>
    <recommendedName>
        <fullName evidence="8">Probable membrane transporter protein</fullName>
    </recommendedName>
</protein>
<gene>
    <name evidence="9" type="ORF">TM5383_02082</name>
</gene>
<feature type="transmembrane region" description="Helical" evidence="8">
    <location>
        <begin position="175"/>
        <end position="193"/>
    </location>
</feature>
<dbReference type="EMBL" id="CYSF01000009">
    <property type="protein sequence ID" value="CUH84863.1"/>
    <property type="molecule type" value="Genomic_DNA"/>
</dbReference>
<keyword evidence="6 8" id="KW-1133">Transmembrane helix</keyword>
<dbReference type="OrthoDB" id="9795324at2"/>
<evidence type="ECO:0000313" key="10">
    <source>
        <dbReference type="Proteomes" id="UP000051681"/>
    </source>
</evidence>
<dbReference type="GO" id="GO:0005886">
    <property type="term" value="C:plasma membrane"/>
    <property type="evidence" value="ECO:0007669"/>
    <property type="project" value="UniProtKB-SubCell"/>
</dbReference>
<feature type="transmembrane region" description="Helical" evidence="8">
    <location>
        <begin position="108"/>
        <end position="129"/>
    </location>
</feature>
<name>A0A0P1H4F5_9RHOB</name>
<comment type="similarity">
    <text evidence="2 8">Belongs to the 4-toluene sulfonate uptake permease (TSUP) (TC 2.A.102) family.</text>
</comment>
<feature type="transmembrane region" description="Helical" evidence="8">
    <location>
        <begin position="229"/>
        <end position="249"/>
    </location>
</feature>
<evidence type="ECO:0000313" key="9">
    <source>
        <dbReference type="EMBL" id="CUH84863.1"/>
    </source>
</evidence>
<dbReference type="Pfam" id="PF01925">
    <property type="entry name" value="TauE"/>
    <property type="match status" value="1"/>
</dbReference>
<keyword evidence="5 8" id="KW-0812">Transmembrane</keyword>
<evidence type="ECO:0000256" key="8">
    <source>
        <dbReference type="RuleBase" id="RU363041"/>
    </source>
</evidence>
<dbReference type="STRING" id="340021.TM5383_02082"/>
<keyword evidence="10" id="KW-1185">Reference proteome</keyword>
<feature type="transmembrane region" description="Helical" evidence="8">
    <location>
        <begin position="141"/>
        <end position="163"/>
    </location>
</feature>
<evidence type="ECO:0000256" key="6">
    <source>
        <dbReference type="ARBA" id="ARBA00022989"/>
    </source>
</evidence>
<dbReference type="PANTHER" id="PTHR30269">
    <property type="entry name" value="TRANSMEMBRANE PROTEIN YFCA"/>
    <property type="match status" value="1"/>
</dbReference>
<dbReference type="InterPro" id="IPR002781">
    <property type="entry name" value="TM_pro_TauE-like"/>
</dbReference>
<evidence type="ECO:0000256" key="1">
    <source>
        <dbReference type="ARBA" id="ARBA00004651"/>
    </source>
</evidence>
<feature type="transmembrane region" description="Helical" evidence="8">
    <location>
        <begin position="14"/>
        <end position="38"/>
    </location>
</feature>
<dbReference type="PANTHER" id="PTHR30269:SF37">
    <property type="entry name" value="MEMBRANE TRANSPORTER PROTEIN"/>
    <property type="match status" value="1"/>
</dbReference>
<feature type="transmembrane region" description="Helical" evidence="8">
    <location>
        <begin position="199"/>
        <end position="222"/>
    </location>
</feature>
<feature type="transmembrane region" description="Helical" evidence="8">
    <location>
        <begin position="50"/>
        <end position="68"/>
    </location>
</feature>
<feature type="transmembrane region" description="Helical" evidence="8">
    <location>
        <begin position="80"/>
        <end position="101"/>
    </location>
</feature>
<sequence length="250" mass="26294">MPEIMTDILALEGLGWLIAGVFLAGAVRGFSGFGAALVYMPIAGQFLPPLWALITLVIMEVFGPIPNLPAAWRAADRAQVARIAVGGAVALPIGLAVLLAVQPEVFRYMVSALVLIMPILMLCGLRLAGPITPRLQYGTGVVSGLVGGIAGLPGPPVILLYMASSTAAAVMRANIMLYLVVVDLTLIVVISLTGRMEAVPLLLGLILALPNLLGNLAGAAMFRPERQRLYRMFGLGVMMVVGLTSLPIWD</sequence>
<proteinExistence type="inferred from homology"/>
<organism evidence="9 10">
    <name type="scientific">Thalassovita mediterranea</name>
    <dbReference type="NCBI Taxonomy" id="340021"/>
    <lineage>
        <taxon>Bacteria</taxon>
        <taxon>Pseudomonadati</taxon>
        <taxon>Pseudomonadota</taxon>
        <taxon>Alphaproteobacteria</taxon>
        <taxon>Rhodobacterales</taxon>
        <taxon>Roseobacteraceae</taxon>
        <taxon>Thalassovita</taxon>
    </lineage>
</organism>
<keyword evidence="7 8" id="KW-0472">Membrane</keyword>
<reference evidence="9 10" key="1">
    <citation type="submission" date="2015-09" db="EMBL/GenBank/DDBJ databases">
        <authorList>
            <consortium name="Swine Surveillance"/>
        </authorList>
    </citation>
    <scope>NUCLEOTIDE SEQUENCE [LARGE SCALE GENOMIC DNA]</scope>
    <source>
        <strain evidence="9 10">CECT 8383</strain>
    </source>
</reference>
<evidence type="ECO:0000256" key="7">
    <source>
        <dbReference type="ARBA" id="ARBA00023136"/>
    </source>
</evidence>
<accession>A0A0P1H4F5</accession>
<evidence type="ECO:0000256" key="2">
    <source>
        <dbReference type="ARBA" id="ARBA00009142"/>
    </source>
</evidence>
<dbReference type="Proteomes" id="UP000051681">
    <property type="component" value="Unassembled WGS sequence"/>
</dbReference>
<dbReference type="InterPro" id="IPR052017">
    <property type="entry name" value="TSUP"/>
</dbReference>